<feature type="chain" id="PRO_5037403717" evidence="1">
    <location>
        <begin position="20"/>
        <end position="260"/>
    </location>
</feature>
<keyword evidence="1" id="KW-0732">Signal</keyword>
<reference evidence="2" key="1">
    <citation type="journal article" date="2014" name="Int. J. Syst. Evol. Microbiol.">
        <title>Complete genome sequence of Corynebacterium casei LMG S-19264T (=DSM 44701T), isolated from a smear-ripened cheese.</title>
        <authorList>
            <consortium name="US DOE Joint Genome Institute (JGI-PGF)"/>
            <person name="Walter F."/>
            <person name="Albersmeier A."/>
            <person name="Kalinowski J."/>
            <person name="Ruckert C."/>
        </authorList>
    </citation>
    <scope>NUCLEOTIDE SEQUENCE</scope>
    <source>
        <strain evidence="2">CGMCC 4.7110</strain>
    </source>
</reference>
<evidence type="ECO:0000313" key="3">
    <source>
        <dbReference type="Proteomes" id="UP000653411"/>
    </source>
</evidence>
<comment type="caution">
    <text evidence="2">The sequence shown here is derived from an EMBL/GenBank/DDBJ whole genome shotgun (WGS) entry which is preliminary data.</text>
</comment>
<keyword evidence="3" id="KW-1185">Reference proteome</keyword>
<dbReference type="AlphaFoldDB" id="A0A917XIS3"/>
<organism evidence="2 3">
    <name type="scientific">Streptomyces fuscichromogenes</name>
    <dbReference type="NCBI Taxonomy" id="1324013"/>
    <lineage>
        <taxon>Bacteria</taxon>
        <taxon>Bacillati</taxon>
        <taxon>Actinomycetota</taxon>
        <taxon>Actinomycetes</taxon>
        <taxon>Kitasatosporales</taxon>
        <taxon>Streptomycetaceae</taxon>
        <taxon>Streptomyces</taxon>
    </lineage>
</organism>
<evidence type="ECO:0000256" key="1">
    <source>
        <dbReference type="SAM" id="SignalP"/>
    </source>
</evidence>
<gene>
    <name evidence="2" type="ORF">GCM10011578_066610</name>
</gene>
<protein>
    <submittedName>
        <fullName evidence="2">Uncharacterized protein</fullName>
    </submittedName>
</protein>
<dbReference type="RefSeq" id="WP_189266590.1">
    <property type="nucleotide sequence ID" value="NZ_BMML01000018.1"/>
</dbReference>
<evidence type="ECO:0000313" key="2">
    <source>
        <dbReference type="EMBL" id="GGN29909.1"/>
    </source>
</evidence>
<feature type="signal peptide" evidence="1">
    <location>
        <begin position="1"/>
        <end position="19"/>
    </location>
</feature>
<reference evidence="2" key="2">
    <citation type="submission" date="2020-09" db="EMBL/GenBank/DDBJ databases">
        <authorList>
            <person name="Sun Q."/>
            <person name="Zhou Y."/>
        </authorList>
    </citation>
    <scope>NUCLEOTIDE SEQUENCE</scope>
    <source>
        <strain evidence="2">CGMCC 4.7110</strain>
    </source>
</reference>
<sequence>MVTISVLGAVFAVAGSAVAALLLPWQAASVCAVAGLVEARLGYRGAVHAAAPYGDLVRSAFDVHRWLLIDAMGLQRPGCYAEELAQWRQIHQLWQRGHPDSGSAWVLGHPPKENGTFQYPTEHSGPTATGRLPAFHILSPHDLEPPHAGLVGRYTLRTIDRGEPVTPATLGPAPGAEAFTGRLIAALRTRPTPLEVTPGEHIRLVGIPESGSPYHATDVVVLARPANESLVVLLPQSDLDMLLPMQDVVVSLEGHPRGDH</sequence>
<dbReference type="Proteomes" id="UP000653411">
    <property type="component" value="Unassembled WGS sequence"/>
</dbReference>
<proteinExistence type="predicted"/>
<name>A0A917XIS3_9ACTN</name>
<accession>A0A917XIS3</accession>
<dbReference type="EMBL" id="BMML01000018">
    <property type="protein sequence ID" value="GGN29909.1"/>
    <property type="molecule type" value="Genomic_DNA"/>
</dbReference>